<evidence type="ECO:0000313" key="2">
    <source>
        <dbReference type="EMBL" id="CUV17762.1"/>
    </source>
</evidence>
<name>A0A0S4U6B7_RALSL</name>
<organism evidence="2">
    <name type="scientific">Ralstonia solanacearum</name>
    <name type="common">Pseudomonas solanacearum</name>
    <dbReference type="NCBI Taxonomy" id="305"/>
    <lineage>
        <taxon>Bacteria</taxon>
        <taxon>Pseudomonadati</taxon>
        <taxon>Pseudomonadota</taxon>
        <taxon>Betaproteobacteria</taxon>
        <taxon>Burkholderiales</taxon>
        <taxon>Burkholderiaceae</taxon>
        <taxon>Ralstonia</taxon>
        <taxon>Ralstonia solanacearum species complex</taxon>
    </lineage>
</organism>
<dbReference type="Gene3D" id="2.40.160.20">
    <property type="match status" value="1"/>
</dbReference>
<dbReference type="EMBL" id="LN899821">
    <property type="protein sequence ID" value="CUV17762.1"/>
    <property type="molecule type" value="Genomic_DNA"/>
</dbReference>
<evidence type="ECO:0000313" key="3">
    <source>
        <dbReference type="EMBL" id="CUV29288.1"/>
    </source>
</evidence>
<proteinExistence type="predicted"/>
<dbReference type="GO" id="GO:0009279">
    <property type="term" value="C:cell outer membrane"/>
    <property type="evidence" value="ECO:0007669"/>
    <property type="project" value="UniProtKB-SubCell"/>
</dbReference>
<gene>
    <name evidence="2" type="ORF">PSS4_v1_380041</name>
    <name evidence="3" type="ORF">RUN1985_v1_330002</name>
</gene>
<protein>
    <submittedName>
        <fullName evidence="2">Uncharacterized protein</fullName>
    </submittedName>
</protein>
<dbReference type="AlphaFoldDB" id="A0A0S4U6B7"/>
<dbReference type="InterPro" id="IPR011250">
    <property type="entry name" value="OMP/PagP_B-barrel"/>
</dbReference>
<comment type="subcellular location">
    <subcellularLocation>
        <location evidence="1">Cell outer membrane</location>
    </subcellularLocation>
</comment>
<evidence type="ECO:0000256" key="1">
    <source>
        <dbReference type="ARBA" id="ARBA00004442"/>
    </source>
</evidence>
<dbReference type="SUPFAM" id="SSF56925">
    <property type="entry name" value="OMPA-like"/>
    <property type="match status" value="1"/>
</dbReference>
<dbReference type="EMBL" id="LN899824">
    <property type="protein sequence ID" value="CUV29288.1"/>
    <property type="molecule type" value="Genomic_DNA"/>
</dbReference>
<sequence length="122" mass="13399">MGQIPTGPGKVSAETSSSWTPTATVGVSYEFARNWFAIGTVSYLPLKTTSTITIRSQQGQVLATNKTDIKVDPVVFGLNLGYKFRAPAAPPRRRHLRVAFFIGRRPDIMAGFCQRPSPPRHP</sequence>
<reference evidence="2" key="1">
    <citation type="submission" date="2015-10" db="EMBL/GenBank/DDBJ databases">
        <authorList>
            <person name="Gilbert D.G."/>
        </authorList>
    </citation>
    <scope>NUCLEOTIDE SEQUENCE</scope>
    <source>
        <strain evidence="2">Phyl III-seqv23</strain>
    </source>
</reference>
<accession>A0A0S4U6B7</accession>
<dbReference type="Pfam" id="PF03922">
    <property type="entry name" value="OmpW"/>
    <property type="match status" value="1"/>
</dbReference>
<dbReference type="InterPro" id="IPR005618">
    <property type="entry name" value="OMPW"/>
</dbReference>